<dbReference type="InParanoid" id="A0A0P0X5K4"/>
<dbReference type="FunCoup" id="A0A0P0X5K4">
    <property type="interactions" value="31"/>
</dbReference>
<dbReference type="Proteomes" id="UP000059680">
    <property type="component" value="Chromosome 7"/>
</dbReference>
<name>A0A0P0X5K4_ORYSJ</name>
<accession>A0A0P0X5K4</accession>
<feature type="non-terminal residue" evidence="2">
    <location>
        <position position="1"/>
    </location>
</feature>
<evidence type="ECO:0000256" key="1">
    <source>
        <dbReference type="SAM" id="MobiDB-lite"/>
    </source>
</evidence>
<feature type="region of interest" description="Disordered" evidence="1">
    <location>
        <begin position="21"/>
        <end position="48"/>
    </location>
</feature>
<reference evidence="2 3" key="2">
    <citation type="journal article" date="2013" name="Plant Cell Physiol.">
        <title>Rice Annotation Project Database (RAP-DB): an integrative and interactive database for rice genomics.</title>
        <authorList>
            <person name="Sakai H."/>
            <person name="Lee S.S."/>
            <person name="Tanaka T."/>
            <person name="Numa H."/>
            <person name="Kim J."/>
            <person name="Kawahara Y."/>
            <person name="Wakimoto H."/>
            <person name="Yang C.C."/>
            <person name="Iwamoto M."/>
            <person name="Abe T."/>
            <person name="Yamada Y."/>
            <person name="Muto A."/>
            <person name="Inokuchi H."/>
            <person name="Ikemura T."/>
            <person name="Matsumoto T."/>
            <person name="Sasaki T."/>
            <person name="Itoh T."/>
        </authorList>
    </citation>
    <scope>NUCLEOTIDE SEQUENCE [LARGE SCALE GENOMIC DNA]</scope>
    <source>
        <strain evidence="3">cv. Nipponbare</strain>
    </source>
</reference>
<keyword evidence="3" id="KW-1185">Reference proteome</keyword>
<dbReference type="EMBL" id="AP014963">
    <property type="protein sequence ID" value="BAT01317.1"/>
    <property type="molecule type" value="Genomic_DNA"/>
</dbReference>
<protein>
    <submittedName>
        <fullName evidence="2">Os07g0451201 protein</fullName>
    </submittedName>
</protein>
<organism evidence="2 3">
    <name type="scientific">Oryza sativa subsp. japonica</name>
    <name type="common">Rice</name>
    <dbReference type="NCBI Taxonomy" id="39947"/>
    <lineage>
        <taxon>Eukaryota</taxon>
        <taxon>Viridiplantae</taxon>
        <taxon>Streptophyta</taxon>
        <taxon>Embryophyta</taxon>
        <taxon>Tracheophyta</taxon>
        <taxon>Spermatophyta</taxon>
        <taxon>Magnoliopsida</taxon>
        <taxon>Liliopsida</taxon>
        <taxon>Poales</taxon>
        <taxon>Poaceae</taxon>
        <taxon>BOP clade</taxon>
        <taxon>Oryzoideae</taxon>
        <taxon>Oryzeae</taxon>
        <taxon>Oryzinae</taxon>
        <taxon>Oryza</taxon>
        <taxon>Oryza sativa</taxon>
    </lineage>
</organism>
<reference evidence="3" key="1">
    <citation type="journal article" date="2005" name="Nature">
        <title>The map-based sequence of the rice genome.</title>
        <authorList>
            <consortium name="International rice genome sequencing project (IRGSP)"/>
            <person name="Matsumoto T."/>
            <person name="Wu J."/>
            <person name="Kanamori H."/>
            <person name="Katayose Y."/>
            <person name="Fujisawa M."/>
            <person name="Namiki N."/>
            <person name="Mizuno H."/>
            <person name="Yamamoto K."/>
            <person name="Antonio B.A."/>
            <person name="Baba T."/>
            <person name="Sakata K."/>
            <person name="Nagamura Y."/>
            <person name="Aoki H."/>
            <person name="Arikawa K."/>
            <person name="Arita K."/>
            <person name="Bito T."/>
            <person name="Chiden Y."/>
            <person name="Fujitsuka N."/>
            <person name="Fukunaka R."/>
            <person name="Hamada M."/>
            <person name="Harada C."/>
            <person name="Hayashi A."/>
            <person name="Hijishita S."/>
            <person name="Honda M."/>
            <person name="Hosokawa S."/>
            <person name="Ichikawa Y."/>
            <person name="Idonuma A."/>
            <person name="Iijima M."/>
            <person name="Ikeda M."/>
            <person name="Ikeno M."/>
            <person name="Ito K."/>
            <person name="Ito S."/>
            <person name="Ito T."/>
            <person name="Ito Y."/>
            <person name="Ito Y."/>
            <person name="Iwabuchi A."/>
            <person name="Kamiya K."/>
            <person name="Karasawa W."/>
            <person name="Kurita K."/>
            <person name="Katagiri S."/>
            <person name="Kikuta A."/>
            <person name="Kobayashi H."/>
            <person name="Kobayashi N."/>
            <person name="Machita K."/>
            <person name="Maehara T."/>
            <person name="Masukawa M."/>
            <person name="Mizubayashi T."/>
            <person name="Mukai Y."/>
            <person name="Nagasaki H."/>
            <person name="Nagata Y."/>
            <person name="Naito S."/>
            <person name="Nakashima M."/>
            <person name="Nakama Y."/>
            <person name="Nakamichi Y."/>
            <person name="Nakamura M."/>
            <person name="Meguro A."/>
            <person name="Negishi M."/>
            <person name="Ohta I."/>
            <person name="Ohta T."/>
            <person name="Okamoto M."/>
            <person name="Ono N."/>
            <person name="Saji S."/>
            <person name="Sakaguchi M."/>
            <person name="Sakai K."/>
            <person name="Shibata M."/>
            <person name="Shimokawa T."/>
            <person name="Song J."/>
            <person name="Takazaki Y."/>
            <person name="Terasawa K."/>
            <person name="Tsugane M."/>
            <person name="Tsuji K."/>
            <person name="Ueda S."/>
            <person name="Waki K."/>
            <person name="Yamagata H."/>
            <person name="Yamamoto M."/>
            <person name="Yamamoto S."/>
            <person name="Yamane H."/>
            <person name="Yoshiki S."/>
            <person name="Yoshihara R."/>
            <person name="Yukawa K."/>
            <person name="Zhong H."/>
            <person name="Yano M."/>
            <person name="Yuan Q."/>
            <person name="Ouyang S."/>
            <person name="Liu J."/>
            <person name="Jones K.M."/>
            <person name="Gansberger K."/>
            <person name="Moffat K."/>
            <person name="Hill J."/>
            <person name="Bera J."/>
            <person name="Fadrosh D."/>
            <person name="Jin S."/>
            <person name="Johri S."/>
            <person name="Kim M."/>
            <person name="Overton L."/>
            <person name="Reardon M."/>
            <person name="Tsitrin T."/>
            <person name="Vuong H."/>
            <person name="Weaver B."/>
            <person name="Ciecko A."/>
            <person name="Tallon L."/>
            <person name="Jackson J."/>
            <person name="Pai G."/>
            <person name="Aken S.V."/>
            <person name="Utterback T."/>
            <person name="Reidmuller S."/>
            <person name="Feldblyum T."/>
            <person name="Hsiao J."/>
            <person name="Zismann V."/>
            <person name="Iobst S."/>
            <person name="de Vazeille A.R."/>
            <person name="Buell C.R."/>
            <person name="Ying K."/>
            <person name="Li Y."/>
            <person name="Lu T."/>
            <person name="Huang Y."/>
            <person name="Zhao Q."/>
            <person name="Feng Q."/>
            <person name="Zhang L."/>
            <person name="Zhu J."/>
            <person name="Weng Q."/>
            <person name="Mu J."/>
            <person name="Lu Y."/>
            <person name="Fan D."/>
            <person name="Liu Y."/>
            <person name="Guan J."/>
            <person name="Zhang Y."/>
            <person name="Yu S."/>
            <person name="Liu X."/>
            <person name="Zhang Y."/>
            <person name="Hong G."/>
            <person name="Han B."/>
            <person name="Choisne N."/>
            <person name="Demange N."/>
            <person name="Orjeda G."/>
            <person name="Samain S."/>
            <person name="Cattolico L."/>
            <person name="Pelletier E."/>
            <person name="Couloux A."/>
            <person name="Segurens B."/>
            <person name="Wincker P."/>
            <person name="D'Hont A."/>
            <person name="Scarpelli C."/>
            <person name="Weissenbach J."/>
            <person name="Salanoubat M."/>
            <person name="Quetier F."/>
            <person name="Yu Y."/>
            <person name="Kim H.R."/>
            <person name="Rambo T."/>
            <person name="Currie J."/>
            <person name="Collura K."/>
            <person name="Luo M."/>
            <person name="Yang T."/>
            <person name="Ammiraju J.S.S."/>
            <person name="Engler F."/>
            <person name="Soderlund C."/>
            <person name="Wing R.A."/>
            <person name="Palmer L.E."/>
            <person name="de la Bastide M."/>
            <person name="Spiegel L."/>
            <person name="Nascimento L."/>
            <person name="Zutavern T."/>
            <person name="O'Shaughnessy A."/>
            <person name="Dike S."/>
            <person name="Dedhia N."/>
            <person name="Preston R."/>
            <person name="Balija V."/>
            <person name="McCombie W.R."/>
            <person name="Chow T."/>
            <person name="Chen H."/>
            <person name="Chung M."/>
            <person name="Chen C."/>
            <person name="Shaw J."/>
            <person name="Wu H."/>
            <person name="Hsiao K."/>
            <person name="Chao Y."/>
            <person name="Chu M."/>
            <person name="Cheng C."/>
            <person name="Hour A."/>
            <person name="Lee P."/>
            <person name="Lin S."/>
            <person name="Lin Y."/>
            <person name="Liou J."/>
            <person name="Liu S."/>
            <person name="Hsing Y."/>
            <person name="Raghuvanshi S."/>
            <person name="Mohanty A."/>
            <person name="Bharti A.K."/>
            <person name="Gaur A."/>
            <person name="Gupta V."/>
            <person name="Kumar D."/>
            <person name="Ravi V."/>
            <person name="Vij S."/>
            <person name="Kapur A."/>
            <person name="Khurana P."/>
            <person name="Khurana P."/>
            <person name="Khurana J.P."/>
            <person name="Tyagi A.K."/>
            <person name="Gaikwad K."/>
            <person name="Singh A."/>
            <person name="Dalal V."/>
            <person name="Srivastava S."/>
            <person name="Dixit A."/>
            <person name="Pal A.K."/>
            <person name="Ghazi I.A."/>
            <person name="Yadav M."/>
            <person name="Pandit A."/>
            <person name="Bhargava A."/>
            <person name="Sureshbabu K."/>
            <person name="Batra K."/>
            <person name="Sharma T.R."/>
            <person name="Mohapatra T."/>
            <person name="Singh N.K."/>
            <person name="Messing J."/>
            <person name="Nelson A.B."/>
            <person name="Fuks G."/>
            <person name="Kavchok S."/>
            <person name="Keizer G."/>
            <person name="Linton E."/>
            <person name="Llaca V."/>
            <person name="Song R."/>
            <person name="Tanyolac B."/>
            <person name="Young S."/>
            <person name="Ho-Il K."/>
            <person name="Hahn J.H."/>
            <person name="Sangsakoo G."/>
            <person name="Vanavichit A."/>
            <person name="de Mattos Luiz.A.T."/>
            <person name="Zimmer P.D."/>
            <person name="Malone G."/>
            <person name="Dellagostin O."/>
            <person name="de Oliveira A.C."/>
            <person name="Bevan M."/>
            <person name="Bancroft I."/>
            <person name="Minx P."/>
            <person name="Cordum H."/>
            <person name="Wilson R."/>
            <person name="Cheng Z."/>
            <person name="Jin W."/>
            <person name="Jiang J."/>
            <person name="Leong S.A."/>
            <person name="Iwama H."/>
            <person name="Gojobori T."/>
            <person name="Itoh T."/>
            <person name="Niimura Y."/>
            <person name="Fujii Y."/>
            <person name="Habara T."/>
            <person name="Sakai H."/>
            <person name="Sato Y."/>
            <person name="Wilson G."/>
            <person name="Kumar K."/>
            <person name="McCouch S."/>
            <person name="Juretic N."/>
            <person name="Hoen D."/>
            <person name="Wright S."/>
            <person name="Bruskiewich R."/>
            <person name="Bureau T."/>
            <person name="Miyao A."/>
            <person name="Hirochika H."/>
            <person name="Nishikawa T."/>
            <person name="Kadowaki K."/>
            <person name="Sugiura M."/>
            <person name="Burr B."/>
            <person name="Sasaki T."/>
        </authorList>
    </citation>
    <scope>NUCLEOTIDE SEQUENCE [LARGE SCALE GENOMIC DNA]</scope>
    <source>
        <strain evidence="3">cv. Nipponbare</strain>
    </source>
</reference>
<evidence type="ECO:0000313" key="3">
    <source>
        <dbReference type="Proteomes" id="UP000059680"/>
    </source>
</evidence>
<evidence type="ECO:0000313" key="2">
    <source>
        <dbReference type="EMBL" id="BAT01317.1"/>
    </source>
</evidence>
<sequence length="207" mass="22937">GGGLLVLGHRPPLELFDQPADEQVQDRDGEACAGARPPACPERHHPDLRATAGDGVHHGALPAFHEPLRHELVRVRPRRCVTADLRYRVVDNGSLGDHVATGAERDVAVHRVRQQVVRRRVEAKGFLHHRLQVRRWRDAHAAAVGGLGDVVAELPLDVAVVHQARHGPLQRRRRRLRGGVHELPAQAHHLVLAELELQERVHVAKGS</sequence>
<dbReference type="PaxDb" id="39947-A0A0P0X5K4"/>
<dbReference type="AlphaFoldDB" id="A0A0P0X5K4"/>
<proteinExistence type="predicted"/>
<reference evidence="2 3" key="3">
    <citation type="journal article" date="2013" name="Rice">
        <title>Improvement of the Oryza sativa Nipponbare reference genome using next generation sequence and optical map data.</title>
        <authorList>
            <person name="Kawahara Y."/>
            <person name="de la Bastide M."/>
            <person name="Hamilton J.P."/>
            <person name="Kanamori H."/>
            <person name="McCombie W.R."/>
            <person name="Ouyang S."/>
            <person name="Schwartz D.C."/>
            <person name="Tanaka T."/>
            <person name="Wu J."/>
            <person name="Zhou S."/>
            <person name="Childs K.L."/>
            <person name="Davidson R.M."/>
            <person name="Lin H."/>
            <person name="Quesada-Ocampo L."/>
            <person name="Vaillancourt B."/>
            <person name="Sakai H."/>
            <person name="Lee S.S."/>
            <person name="Kim J."/>
            <person name="Numa H."/>
            <person name="Itoh T."/>
            <person name="Buell C.R."/>
            <person name="Matsumoto T."/>
        </authorList>
    </citation>
    <scope>NUCLEOTIDE SEQUENCE [LARGE SCALE GENOMIC DNA]</scope>
    <source>
        <strain evidence="3">cv. Nipponbare</strain>
    </source>
</reference>
<dbReference type="Gramene" id="Os07t0451201-00">
    <property type="protein sequence ID" value="Os07t0451201-00"/>
    <property type="gene ID" value="Os07g0451201"/>
</dbReference>
<gene>
    <name evidence="2" type="ordered locus">Os07g0451201</name>
    <name evidence="2" type="ORF">OSNPB_070451201</name>
</gene>